<dbReference type="PROSITE" id="PS50071">
    <property type="entry name" value="HOMEOBOX_2"/>
    <property type="match status" value="2"/>
</dbReference>
<dbReference type="Proteomes" id="UP000008281">
    <property type="component" value="Unassembled WGS sequence"/>
</dbReference>
<dbReference type="Pfam" id="PF08214">
    <property type="entry name" value="HAT_KAT11"/>
    <property type="match status" value="1"/>
</dbReference>
<feature type="domain" description="CBP/p300-type HAT" evidence="13">
    <location>
        <begin position="390"/>
        <end position="705"/>
    </location>
</feature>
<evidence type="ECO:0000256" key="1">
    <source>
        <dbReference type="ARBA" id="ARBA00004123"/>
    </source>
</evidence>
<name>E3NEY8_CAERE</name>
<dbReference type="OrthoDB" id="5877802at2759"/>
<keyword evidence="9 10" id="KW-0371">Homeobox</keyword>
<dbReference type="Gene3D" id="1.10.10.60">
    <property type="entry name" value="Homeodomain-like"/>
    <property type="match status" value="2"/>
</dbReference>
<evidence type="ECO:0000259" key="13">
    <source>
        <dbReference type="PROSITE" id="PS51727"/>
    </source>
</evidence>
<organism evidence="15">
    <name type="scientific">Caenorhabditis remanei</name>
    <name type="common">Caenorhabditis vulgaris</name>
    <dbReference type="NCBI Taxonomy" id="31234"/>
    <lineage>
        <taxon>Eukaryota</taxon>
        <taxon>Metazoa</taxon>
        <taxon>Ecdysozoa</taxon>
        <taxon>Nematoda</taxon>
        <taxon>Chromadorea</taxon>
        <taxon>Rhabditida</taxon>
        <taxon>Rhabditina</taxon>
        <taxon>Rhabditomorpha</taxon>
        <taxon>Rhabditoidea</taxon>
        <taxon>Rhabditidae</taxon>
        <taxon>Peloderinae</taxon>
        <taxon>Caenorhabditis</taxon>
    </lineage>
</organism>
<dbReference type="GO" id="GO:0000123">
    <property type="term" value="C:histone acetyltransferase complex"/>
    <property type="evidence" value="ECO:0007669"/>
    <property type="project" value="TreeGrafter"/>
</dbReference>
<feature type="domain" description="Homeobox" evidence="12">
    <location>
        <begin position="134"/>
        <end position="209"/>
    </location>
</feature>
<evidence type="ECO:0000256" key="6">
    <source>
        <dbReference type="ARBA" id="ARBA00023163"/>
    </source>
</evidence>
<reference evidence="14" key="1">
    <citation type="submission" date="2007-07" db="EMBL/GenBank/DDBJ databases">
        <title>PCAP assembly of the Caenorhabditis remanei genome.</title>
        <authorList>
            <consortium name="The Caenorhabditis remanei Sequencing Consortium"/>
            <person name="Wilson R.K."/>
        </authorList>
    </citation>
    <scope>NUCLEOTIDE SEQUENCE [LARGE SCALE GENOMIC DNA]</scope>
    <source>
        <strain evidence="14">PB4641</strain>
    </source>
</reference>
<dbReference type="GO" id="GO:0004402">
    <property type="term" value="F:histone acetyltransferase activity"/>
    <property type="evidence" value="ECO:0007669"/>
    <property type="project" value="InterPro"/>
</dbReference>
<dbReference type="InParanoid" id="E3NEY8"/>
<dbReference type="EMBL" id="DS268629">
    <property type="protein sequence ID" value="EFO95860.1"/>
    <property type="molecule type" value="Genomic_DNA"/>
</dbReference>
<keyword evidence="4" id="KW-0156">Chromatin regulator</keyword>
<dbReference type="GO" id="GO:0031490">
    <property type="term" value="F:chromatin DNA binding"/>
    <property type="evidence" value="ECO:0007669"/>
    <property type="project" value="TreeGrafter"/>
</dbReference>
<dbReference type="PROSITE" id="PS51727">
    <property type="entry name" value="CBP_P300_HAT"/>
    <property type="match status" value="1"/>
</dbReference>
<evidence type="ECO:0000256" key="3">
    <source>
        <dbReference type="ARBA" id="ARBA00022679"/>
    </source>
</evidence>
<dbReference type="Pfam" id="PF00046">
    <property type="entry name" value="Homeodomain"/>
    <property type="match status" value="1"/>
</dbReference>
<dbReference type="InterPro" id="IPR001356">
    <property type="entry name" value="HD"/>
</dbReference>
<keyword evidence="7 9" id="KW-0539">Nucleus</keyword>
<dbReference type="GO" id="GO:0045944">
    <property type="term" value="P:positive regulation of transcription by RNA polymerase II"/>
    <property type="evidence" value="ECO:0007669"/>
    <property type="project" value="TreeGrafter"/>
</dbReference>
<evidence type="ECO:0000256" key="8">
    <source>
        <dbReference type="ARBA" id="ARBA00048017"/>
    </source>
</evidence>
<sequence length="787" mass="90298">MTTMEKKENDGVTQEDSVIVTVALDSSETGAFLAIDETREQVGSSAQESQESNAAVDNEAIVAVSTKHQKKRVWCSDEQLKYLCKCFNETPSPSMEHRQRIAEKINMDLGKVSRWFRYRRGGKNRADSETISSAPEGQKEDSFTSDELWMLNAHYEKDKYPYRSTIEIIVKLLKCSYNKVSFASIFCFKVCLFQVYNWFRNQRRKDKKNGIVLSPKPNEKTKRAICDKLSTSSAAEEKKRRENGSSPDNSFESLHSRIIFRMKKLLVKLHAKLLEQLDEKLLEQQRKEHKELSDVMDNAKTQTSSLELMKVVFEGLKGKKGESFAETVMDCEAFFKKGGLCCGKYFDCDPIQTCATCGDQFHPVCRDLGRRSNGGENQCPCRIRKAMLFKYRSMDIPLDSCATFLEKCVKNWVHTTRKIAIRVTTAENMEADFGEAFEAFYAKMKKNLPVQKIRNKMIFVFTDDDEDEILFFAMLANEYKDAAKSDLMTIRYLDSVSFVNEGDLRTNVYNSVVLGYMGYTASIGYKKTHFWACPPDPEDSFLFRGRPAWQPVPTEKRLIKWYTTLLDLGKTRGVVAEYGRDYEGPQEKKLFKQIEHMICDGGYWNEIIGKKLFIETYGGSQPIQQHVLSDLRAEIKLKDKPIFYIDLISRIMIAIEELPSITSELTKTRDTWKKFLEDNELDFTYRETAKYATAFIIQTLIRELIATGQIADPHANSPAPECSSDSSPPTPGIRLLHFPRPLKYFVPVFLQLLSPTICHRLPFPAFKSVPYFLNPVSLPSLPFPFLL</sequence>
<dbReference type="CDD" id="cd00086">
    <property type="entry name" value="homeodomain"/>
    <property type="match status" value="2"/>
</dbReference>
<dbReference type="STRING" id="31234.E3NEY8"/>
<accession>E3NEY8</accession>
<evidence type="ECO:0000259" key="12">
    <source>
        <dbReference type="PROSITE" id="PS50071"/>
    </source>
</evidence>
<dbReference type="HOGENOM" id="CLU_356496_0_0_1"/>
<dbReference type="PANTHER" id="PTHR13808:SF1">
    <property type="entry name" value="HISTONE ACETYLTRANSFERASE"/>
    <property type="match status" value="1"/>
</dbReference>
<feature type="coiled-coil region" evidence="11">
    <location>
        <begin position="267"/>
        <end position="302"/>
    </location>
</feature>
<evidence type="ECO:0000256" key="5">
    <source>
        <dbReference type="ARBA" id="ARBA00023015"/>
    </source>
</evidence>
<evidence type="ECO:0000256" key="10">
    <source>
        <dbReference type="RuleBase" id="RU000682"/>
    </source>
</evidence>
<dbReference type="InterPro" id="IPR031162">
    <property type="entry name" value="CBP_P300_HAT"/>
</dbReference>
<keyword evidence="11" id="KW-0175">Coiled coil</keyword>
<evidence type="ECO:0000256" key="11">
    <source>
        <dbReference type="SAM" id="Coils"/>
    </source>
</evidence>
<dbReference type="GO" id="GO:0005667">
    <property type="term" value="C:transcription regulator complex"/>
    <property type="evidence" value="ECO:0007669"/>
    <property type="project" value="TreeGrafter"/>
</dbReference>
<keyword evidence="9 10" id="KW-0238">DNA-binding</keyword>
<evidence type="ECO:0000256" key="9">
    <source>
        <dbReference type="PROSITE-ProRule" id="PRU00108"/>
    </source>
</evidence>
<gene>
    <name evidence="14" type="ORF">CRE_14318</name>
</gene>
<proteinExistence type="predicted"/>
<dbReference type="AlphaFoldDB" id="E3NEY8"/>
<feature type="DNA-binding region" description="Homeobox" evidence="9">
    <location>
        <begin position="68"/>
        <end position="127"/>
    </location>
</feature>
<dbReference type="SUPFAM" id="SSF46689">
    <property type="entry name" value="Homeodomain-like"/>
    <property type="match status" value="2"/>
</dbReference>
<dbReference type="PANTHER" id="PTHR13808">
    <property type="entry name" value="CBP/P300-RELATED"/>
    <property type="match status" value="1"/>
</dbReference>
<dbReference type="InterPro" id="IPR009057">
    <property type="entry name" value="Homeodomain-like_sf"/>
</dbReference>
<protein>
    <recommendedName>
        <fullName evidence="2">histone acetyltransferase</fullName>
        <ecNumber evidence="2">2.3.1.48</ecNumber>
    </recommendedName>
</protein>
<keyword evidence="5" id="KW-0805">Transcription regulation</keyword>
<evidence type="ECO:0000313" key="14">
    <source>
        <dbReference type="EMBL" id="EFO95860.1"/>
    </source>
</evidence>
<dbReference type="InterPro" id="IPR013178">
    <property type="entry name" value="Histone_AcTrfase_Rtt109/CBP"/>
</dbReference>
<evidence type="ECO:0000256" key="4">
    <source>
        <dbReference type="ARBA" id="ARBA00022853"/>
    </source>
</evidence>
<evidence type="ECO:0000256" key="7">
    <source>
        <dbReference type="ARBA" id="ARBA00023242"/>
    </source>
</evidence>
<comment type="subcellular location">
    <subcellularLocation>
        <location evidence="1 9 10">Nucleus</location>
    </subcellularLocation>
</comment>
<keyword evidence="3" id="KW-0808">Transferase</keyword>
<dbReference type="SMART" id="SM01250">
    <property type="entry name" value="KAT11"/>
    <property type="match status" value="1"/>
</dbReference>
<keyword evidence="15" id="KW-1185">Reference proteome</keyword>
<feature type="DNA-binding region" description="Homeobox" evidence="9">
    <location>
        <begin position="136"/>
        <end position="210"/>
    </location>
</feature>
<dbReference type="EC" id="2.3.1.48" evidence="2"/>
<keyword evidence="6" id="KW-0804">Transcription</keyword>
<feature type="domain" description="Homeobox" evidence="12">
    <location>
        <begin position="66"/>
        <end position="126"/>
    </location>
</feature>
<dbReference type="GO" id="GO:0005634">
    <property type="term" value="C:nucleus"/>
    <property type="evidence" value="ECO:0007669"/>
    <property type="project" value="UniProtKB-SubCell"/>
</dbReference>
<dbReference type="GO" id="GO:0003713">
    <property type="term" value="F:transcription coactivator activity"/>
    <property type="evidence" value="ECO:0007669"/>
    <property type="project" value="TreeGrafter"/>
</dbReference>
<evidence type="ECO:0000256" key="2">
    <source>
        <dbReference type="ARBA" id="ARBA00013184"/>
    </source>
</evidence>
<evidence type="ECO:0000313" key="15">
    <source>
        <dbReference type="Proteomes" id="UP000008281"/>
    </source>
</evidence>
<dbReference type="SMART" id="SM00389">
    <property type="entry name" value="HOX"/>
    <property type="match status" value="2"/>
</dbReference>
<dbReference type="eggNOG" id="KOG1778">
    <property type="taxonomic scope" value="Eukaryota"/>
</dbReference>
<comment type="catalytic activity">
    <reaction evidence="8">
        <text>L-lysyl-[protein] + acetyl-CoA = N(6)-acetyl-L-lysyl-[protein] + CoA + H(+)</text>
        <dbReference type="Rhea" id="RHEA:45948"/>
        <dbReference type="Rhea" id="RHEA-COMP:9752"/>
        <dbReference type="Rhea" id="RHEA-COMP:10731"/>
        <dbReference type="ChEBI" id="CHEBI:15378"/>
        <dbReference type="ChEBI" id="CHEBI:29969"/>
        <dbReference type="ChEBI" id="CHEBI:57287"/>
        <dbReference type="ChEBI" id="CHEBI:57288"/>
        <dbReference type="ChEBI" id="CHEBI:61930"/>
        <dbReference type="EC" id="2.3.1.48"/>
    </reaction>
</comment>